<dbReference type="GO" id="GO:0008888">
    <property type="term" value="F:glycerol dehydrogenase (NAD+) activity"/>
    <property type="evidence" value="ECO:0007669"/>
    <property type="project" value="UniProtKB-EC"/>
</dbReference>
<feature type="binding site" evidence="11">
    <location>
        <begin position="93"/>
        <end position="97"/>
    </location>
    <ligand>
        <name>NAD(+)</name>
        <dbReference type="ChEBI" id="CHEBI:57540"/>
    </ligand>
</feature>
<dbReference type="EC" id="1.1.1.6" evidence="6"/>
<keyword evidence="2 9" id="KW-0479">Metal-binding</keyword>
<dbReference type="GO" id="GO:0046872">
    <property type="term" value="F:metal ion binding"/>
    <property type="evidence" value="ECO:0007669"/>
    <property type="project" value="UniProtKB-KW"/>
</dbReference>
<feature type="binding site" evidence="9">
    <location>
        <position position="270"/>
    </location>
    <ligand>
        <name>glycerol</name>
        <dbReference type="ChEBI" id="CHEBI:17754"/>
    </ligand>
</feature>
<feature type="binding site" evidence="11">
    <location>
        <begin position="115"/>
        <end position="118"/>
    </location>
    <ligand>
        <name>NAD(+)</name>
        <dbReference type="ChEBI" id="CHEBI:57540"/>
    </ligand>
</feature>
<evidence type="ECO:0000256" key="5">
    <source>
        <dbReference type="ARBA" id="ARBA00037918"/>
    </source>
</evidence>
<comment type="pathway">
    <text evidence="5">Polyol metabolism; glycerol fermentation; glycerone phosphate from glycerol (oxidative route): step 1/2.</text>
</comment>
<feature type="binding site" evidence="11">
    <location>
        <position position="130"/>
    </location>
    <ligand>
        <name>NAD(+)</name>
        <dbReference type="ChEBI" id="CHEBI:57540"/>
    </ligand>
</feature>
<dbReference type="Gene3D" id="3.40.50.1970">
    <property type="match status" value="1"/>
</dbReference>
<dbReference type="PIRSF" id="PIRSF000112">
    <property type="entry name" value="Glycerol_dehydrogenase"/>
    <property type="match status" value="1"/>
</dbReference>
<dbReference type="SUPFAM" id="SSF56796">
    <property type="entry name" value="Dehydroquinate synthase-like"/>
    <property type="match status" value="1"/>
</dbReference>
<dbReference type="EMBL" id="FNNU01000002">
    <property type="protein sequence ID" value="SDW70970.1"/>
    <property type="molecule type" value="Genomic_DNA"/>
</dbReference>
<evidence type="ECO:0000256" key="11">
    <source>
        <dbReference type="PIRSR" id="PIRSR000112-3"/>
    </source>
</evidence>
<comment type="similarity">
    <text evidence="1">Belongs to the iron-containing alcohol dehydrogenase family.</text>
</comment>
<dbReference type="NCBIfam" id="NF006941">
    <property type="entry name" value="PRK09423.1"/>
    <property type="match status" value="1"/>
</dbReference>
<dbReference type="CDD" id="cd08170">
    <property type="entry name" value="GlyDH"/>
    <property type="match status" value="1"/>
</dbReference>
<sequence length="370" mass="39245">MLTTAIFPSRYVQGRGALAQLGEELARFGGSSLALLDPFADDNLGAQLDASASERIDFHRVRFTGECCDEEIARLVDLAEARRPDSIVGIGGGKALDTAKALAHELGLPVAVVPTLASTDAPCSALSVIYTAEGAFKRYLVLPRNPDLVLVDSQVIAQAPARFLVAGMGDAMATWFEAEDCRIRGAANMTGRPGPRTAFALARLCYDTLLEYGPLALQACRQQVVTPALEHIIEANTLLSGLGFESGGLAAAHAIHNGFTALPETHAYWHGEKVAFGVLSMLMLRDSAPAQIDEVYDFCIAIGLPVTLADIGLHDVDDAYLLRAAELACAVGESIHNEPFPVDALTVLGAMRTADAEGRRRKALVAAAVH</sequence>
<comment type="cofactor">
    <cofactor evidence="9">
        <name>Zn(2+)</name>
        <dbReference type="ChEBI" id="CHEBI:29105"/>
    </cofactor>
    <text evidence="9">Binds 1 zinc ion per subunit.</text>
</comment>
<dbReference type="Gene3D" id="1.20.1090.10">
    <property type="entry name" value="Dehydroquinate synthase-like - alpha domain"/>
    <property type="match status" value="1"/>
</dbReference>
<dbReference type="PANTHER" id="PTHR43616">
    <property type="entry name" value="GLYCEROL DEHYDROGENASE"/>
    <property type="match status" value="1"/>
</dbReference>
<dbReference type="Proteomes" id="UP000243778">
    <property type="component" value="Unassembled WGS sequence"/>
</dbReference>
<evidence type="ECO:0000313" key="14">
    <source>
        <dbReference type="Proteomes" id="UP000243778"/>
    </source>
</evidence>
<evidence type="ECO:0000256" key="2">
    <source>
        <dbReference type="ARBA" id="ARBA00022723"/>
    </source>
</evidence>
<feature type="binding site" evidence="11">
    <location>
        <position position="37"/>
    </location>
    <ligand>
        <name>NAD(+)</name>
        <dbReference type="ChEBI" id="CHEBI:57540"/>
    </ligand>
</feature>
<dbReference type="InterPro" id="IPR001670">
    <property type="entry name" value="ADH_Fe/GldA"/>
</dbReference>
<dbReference type="Pfam" id="PF00465">
    <property type="entry name" value="Fe-ADH"/>
    <property type="match status" value="1"/>
</dbReference>
<feature type="domain" description="Alcohol dehydrogenase iron-type/glycerol dehydrogenase GldA" evidence="12">
    <location>
        <begin position="8"/>
        <end position="152"/>
    </location>
</feature>
<evidence type="ECO:0000256" key="3">
    <source>
        <dbReference type="ARBA" id="ARBA00023002"/>
    </source>
</evidence>
<reference evidence="14" key="1">
    <citation type="submission" date="2016-10" db="EMBL/GenBank/DDBJ databases">
        <authorList>
            <person name="Varghese N."/>
            <person name="Submissions S."/>
        </authorList>
    </citation>
    <scope>NUCLEOTIDE SEQUENCE [LARGE SCALE GENOMIC DNA]</scope>
    <source>
        <strain evidence="14">NRRL B-59562</strain>
    </source>
</reference>
<dbReference type="AlphaFoldDB" id="A0A1H2VRP2"/>
<evidence type="ECO:0000256" key="4">
    <source>
        <dbReference type="ARBA" id="ARBA00023027"/>
    </source>
</evidence>
<dbReference type="InterPro" id="IPR018211">
    <property type="entry name" value="ADH_Fe_CS"/>
</dbReference>
<dbReference type="RefSeq" id="WP_090225681.1">
    <property type="nucleotide sequence ID" value="NZ_FNNU01000002.1"/>
</dbReference>
<keyword evidence="14" id="KW-1185">Reference proteome</keyword>
<keyword evidence="9" id="KW-0862">Zinc</keyword>
<dbReference type="PANTHER" id="PTHR43616:SF5">
    <property type="entry name" value="GLYCEROL DEHYDROGENASE 1"/>
    <property type="match status" value="1"/>
</dbReference>
<feature type="binding site" evidence="11">
    <location>
        <position position="124"/>
    </location>
    <ligand>
        <name>NAD(+)</name>
        <dbReference type="ChEBI" id="CHEBI:57540"/>
    </ligand>
</feature>
<evidence type="ECO:0000259" key="12">
    <source>
        <dbReference type="Pfam" id="PF00465"/>
    </source>
</evidence>
<keyword evidence="3" id="KW-0560">Oxidoreductase</keyword>
<keyword evidence="4 11" id="KW-0520">NAD</keyword>
<dbReference type="InterPro" id="IPR016205">
    <property type="entry name" value="Glycerol_DH"/>
</dbReference>
<evidence type="ECO:0000256" key="7">
    <source>
        <dbReference type="ARBA" id="ARBA00040132"/>
    </source>
</evidence>
<comment type="catalytic activity">
    <reaction evidence="8">
        <text>glycerol + NAD(+) = dihydroxyacetone + NADH + H(+)</text>
        <dbReference type="Rhea" id="RHEA:13769"/>
        <dbReference type="ChEBI" id="CHEBI:15378"/>
        <dbReference type="ChEBI" id="CHEBI:16016"/>
        <dbReference type="ChEBI" id="CHEBI:17754"/>
        <dbReference type="ChEBI" id="CHEBI:57540"/>
        <dbReference type="ChEBI" id="CHEBI:57945"/>
        <dbReference type="EC" id="1.1.1.6"/>
    </reaction>
</comment>
<dbReference type="PROSITE" id="PS00913">
    <property type="entry name" value="ADH_IRON_1"/>
    <property type="match status" value="1"/>
</dbReference>
<organism evidence="13 14">
    <name type="scientific">Pseudomonas kuykendallii</name>
    <dbReference type="NCBI Taxonomy" id="1007099"/>
    <lineage>
        <taxon>Bacteria</taxon>
        <taxon>Pseudomonadati</taxon>
        <taxon>Pseudomonadota</taxon>
        <taxon>Gammaproteobacteria</taxon>
        <taxon>Pseudomonadales</taxon>
        <taxon>Pseudomonadaceae</taxon>
        <taxon>Pseudomonas</taxon>
    </lineage>
</organism>
<feature type="binding site" evidence="9">
    <location>
        <position position="253"/>
    </location>
    <ligand>
        <name>glycerol</name>
        <dbReference type="ChEBI" id="CHEBI:17754"/>
    </ligand>
</feature>
<protein>
    <recommendedName>
        <fullName evidence="7">Glycerol dehydrogenase</fullName>
        <ecNumber evidence="6">1.1.1.6</ecNumber>
    </recommendedName>
</protein>
<evidence type="ECO:0000256" key="9">
    <source>
        <dbReference type="PIRSR" id="PIRSR000112-1"/>
    </source>
</evidence>
<evidence type="ECO:0000256" key="6">
    <source>
        <dbReference type="ARBA" id="ARBA00039147"/>
    </source>
</evidence>
<evidence type="ECO:0000256" key="10">
    <source>
        <dbReference type="PIRSR" id="PIRSR000112-2"/>
    </source>
</evidence>
<feature type="binding site" evidence="10">
    <location>
        <position position="120"/>
    </location>
    <ligand>
        <name>glycerol</name>
        <dbReference type="ChEBI" id="CHEBI:17754"/>
    </ligand>
</feature>
<evidence type="ECO:0000256" key="8">
    <source>
        <dbReference type="ARBA" id="ARBA00049006"/>
    </source>
</evidence>
<name>A0A1H2VRP2_9PSED</name>
<feature type="binding site" evidence="11">
    <location>
        <position position="126"/>
    </location>
    <ligand>
        <name>NAD(+)</name>
        <dbReference type="ChEBI" id="CHEBI:57540"/>
    </ligand>
</feature>
<evidence type="ECO:0000313" key="13">
    <source>
        <dbReference type="EMBL" id="SDW70970.1"/>
    </source>
</evidence>
<dbReference type="OrthoDB" id="5198708at2"/>
<proteinExistence type="inferred from homology"/>
<feature type="binding site" evidence="9">
    <location>
        <position position="170"/>
    </location>
    <ligand>
        <name>glycerol</name>
        <dbReference type="ChEBI" id="CHEBI:17754"/>
    </ligand>
</feature>
<evidence type="ECO:0000256" key="1">
    <source>
        <dbReference type="ARBA" id="ARBA00007358"/>
    </source>
</evidence>
<dbReference type="STRING" id="1007099.SAMN05216287_1325"/>
<dbReference type="PROSITE" id="PS00060">
    <property type="entry name" value="ADH_IRON_2"/>
    <property type="match status" value="1"/>
</dbReference>
<gene>
    <name evidence="13" type="ORF">SAMN05216287_1325</name>
</gene>
<accession>A0A1H2VRP2</accession>
<dbReference type="GO" id="GO:0005829">
    <property type="term" value="C:cytosol"/>
    <property type="evidence" value="ECO:0007669"/>
    <property type="project" value="TreeGrafter"/>
</dbReference>